<dbReference type="EMBL" id="CP120678">
    <property type="protein sequence ID" value="WIW70249.1"/>
    <property type="molecule type" value="Genomic_DNA"/>
</dbReference>
<name>A0A9Y2EV27_9FIRM</name>
<protein>
    <recommendedName>
        <fullName evidence="3">DUF5610 domain-containing protein</fullName>
    </recommendedName>
</protein>
<evidence type="ECO:0000313" key="2">
    <source>
        <dbReference type="Proteomes" id="UP001243623"/>
    </source>
</evidence>
<accession>A0A9Y2EV27</accession>
<dbReference type="KEGG" id="sgbi:P3F81_10170"/>
<dbReference type="RefSeq" id="WP_147670040.1">
    <property type="nucleotide sequence ID" value="NZ_CP120678.1"/>
</dbReference>
<sequence length="215" mass="23495">MEISSSIQNTYVNQSYTQAAKETTQKLTSKDSQKDADTILTLGKSTEKVTYDRPKGLSSEQTRALQEYQATSQQQMLQSMMQNILQSHNQEYQNGVQLNFNGVFINASEFNLPPVGTTPEEAASAIAEGGNYSVDAVATRIFSLAEKIANGDPERLATMKSAVEAGFKQAGTAFNSMTKSALPQICSDTYDEIMKRFSDLEQKLAGSTESTIVES</sequence>
<evidence type="ECO:0008006" key="3">
    <source>
        <dbReference type="Google" id="ProtNLM"/>
    </source>
</evidence>
<dbReference type="Proteomes" id="UP001243623">
    <property type="component" value="Chromosome"/>
</dbReference>
<reference evidence="1" key="1">
    <citation type="submission" date="2023-03" db="EMBL/GenBank/DDBJ databases">
        <title>Selenobaculum gbiensis gen. nov. sp. nov., a new bacterium isolated from the gut microbiota of IBD patient.</title>
        <authorList>
            <person name="Yeo S."/>
            <person name="Park H."/>
            <person name="Huh C.S."/>
        </authorList>
    </citation>
    <scope>NUCLEOTIDE SEQUENCE</scope>
    <source>
        <strain evidence="1">ICN-92133</strain>
    </source>
</reference>
<proteinExistence type="predicted"/>
<organism evidence="1 2">
    <name type="scientific">Selenobaculum gibii</name>
    <dbReference type="NCBI Taxonomy" id="3054208"/>
    <lineage>
        <taxon>Bacteria</taxon>
        <taxon>Bacillati</taxon>
        <taxon>Bacillota</taxon>
        <taxon>Negativicutes</taxon>
        <taxon>Selenomonadales</taxon>
        <taxon>Selenomonadaceae</taxon>
        <taxon>Selenobaculum</taxon>
    </lineage>
</organism>
<evidence type="ECO:0000313" key="1">
    <source>
        <dbReference type="EMBL" id="WIW70249.1"/>
    </source>
</evidence>
<gene>
    <name evidence="1" type="ORF">P3F81_10170</name>
</gene>
<dbReference type="AlphaFoldDB" id="A0A9Y2EV27"/>
<keyword evidence="2" id="KW-1185">Reference proteome</keyword>